<dbReference type="EMBL" id="FZOO01000008">
    <property type="protein sequence ID" value="SNS79888.1"/>
    <property type="molecule type" value="Genomic_DNA"/>
</dbReference>
<gene>
    <name evidence="2" type="ORF">SAMN06893096_10870</name>
</gene>
<name>A0A239HFR2_9ACTN</name>
<protein>
    <submittedName>
        <fullName evidence="2">Uncharacterized protein</fullName>
    </submittedName>
</protein>
<proteinExistence type="predicted"/>
<evidence type="ECO:0000256" key="1">
    <source>
        <dbReference type="SAM" id="MobiDB-lite"/>
    </source>
</evidence>
<feature type="compositionally biased region" description="Gly residues" evidence="1">
    <location>
        <begin position="41"/>
        <end position="53"/>
    </location>
</feature>
<sequence>MLRKLLASGIAAKVVQEASKPHNQAKIKAFIAKMADQNKKPGGGRGYGSGPSR</sequence>
<keyword evidence="3" id="KW-1185">Reference proteome</keyword>
<accession>A0A239HFR2</accession>
<dbReference type="AlphaFoldDB" id="A0A239HFR2"/>
<dbReference type="Proteomes" id="UP000198373">
    <property type="component" value="Unassembled WGS sequence"/>
</dbReference>
<evidence type="ECO:0000313" key="2">
    <source>
        <dbReference type="EMBL" id="SNS79888.1"/>
    </source>
</evidence>
<evidence type="ECO:0000313" key="3">
    <source>
        <dbReference type="Proteomes" id="UP000198373"/>
    </source>
</evidence>
<reference evidence="3" key="1">
    <citation type="submission" date="2017-06" db="EMBL/GenBank/DDBJ databases">
        <authorList>
            <person name="Varghese N."/>
            <person name="Submissions S."/>
        </authorList>
    </citation>
    <scope>NUCLEOTIDE SEQUENCE [LARGE SCALE GENOMIC DNA]</scope>
    <source>
        <strain evidence="3">DSM 46839</strain>
    </source>
</reference>
<organism evidence="2 3">
    <name type="scientific">Geodermatophilus pulveris</name>
    <dbReference type="NCBI Taxonomy" id="1564159"/>
    <lineage>
        <taxon>Bacteria</taxon>
        <taxon>Bacillati</taxon>
        <taxon>Actinomycetota</taxon>
        <taxon>Actinomycetes</taxon>
        <taxon>Geodermatophilales</taxon>
        <taxon>Geodermatophilaceae</taxon>
        <taxon>Geodermatophilus</taxon>
    </lineage>
</organism>
<feature type="region of interest" description="Disordered" evidence="1">
    <location>
        <begin position="34"/>
        <end position="53"/>
    </location>
</feature>